<evidence type="ECO:0000259" key="1">
    <source>
        <dbReference type="Pfam" id="PF01037"/>
    </source>
</evidence>
<dbReference type="GO" id="GO:0043200">
    <property type="term" value="P:response to amino acid"/>
    <property type="evidence" value="ECO:0007669"/>
    <property type="project" value="TreeGrafter"/>
</dbReference>
<dbReference type="GO" id="GO:0043565">
    <property type="term" value="F:sequence-specific DNA binding"/>
    <property type="evidence" value="ECO:0007669"/>
    <property type="project" value="TreeGrafter"/>
</dbReference>
<evidence type="ECO:0000313" key="2">
    <source>
        <dbReference type="EMBL" id="EYT48544.1"/>
    </source>
</evidence>
<dbReference type="Gene3D" id="3.30.70.920">
    <property type="match status" value="1"/>
</dbReference>
<dbReference type="OrthoDB" id="70544at2"/>
<keyword evidence="3" id="KW-1185">Reference proteome</keyword>
<dbReference type="InterPro" id="IPR011008">
    <property type="entry name" value="Dimeric_a/b-barrel"/>
</dbReference>
<dbReference type="PANTHER" id="PTHR30154:SF34">
    <property type="entry name" value="TRANSCRIPTIONAL REGULATOR AZLB"/>
    <property type="match status" value="1"/>
</dbReference>
<name>A0A022KS81_9MICO</name>
<sequence length="93" mass="10116">MITAIASIIVESHRIPEVAQSIVDIEGVEQVYSVTGDVDLIAVVRVRRHEDLAEVIADQLSKVEGVLDTTTNIAFKTYSKKDLDAAFDLGMDG</sequence>
<protein>
    <submittedName>
        <fullName evidence="2">AsnC family transcriptional regulator</fullName>
    </submittedName>
</protein>
<comment type="caution">
    <text evidence="2">The sequence shown here is derived from an EMBL/GenBank/DDBJ whole genome shotgun (WGS) entry which is preliminary data.</text>
</comment>
<dbReference type="SUPFAM" id="SSF54909">
    <property type="entry name" value="Dimeric alpha+beta barrel"/>
    <property type="match status" value="1"/>
</dbReference>
<dbReference type="HOGENOM" id="CLU_170329_3_0_11"/>
<reference evidence="2 3" key="1">
    <citation type="journal article" date="2013" name="Genome Announc.">
        <title>Draft genome sequence of an Actinobacterium, Brachybacterium muris strain UCD-AY4.</title>
        <authorList>
            <person name="Lo J.R."/>
            <person name="Lang J.M."/>
            <person name="Darling A.E."/>
            <person name="Eisen J.A."/>
            <person name="Coil D.A."/>
        </authorList>
    </citation>
    <scope>NUCLEOTIDE SEQUENCE [LARGE SCALE GENOMIC DNA]</scope>
    <source>
        <strain evidence="2 3">UCD-AY4</strain>
    </source>
</reference>
<evidence type="ECO:0000313" key="3">
    <source>
        <dbReference type="Proteomes" id="UP000019754"/>
    </source>
</evidence>
<dbReference type="GO" id="GO:0005829">
    <property type="term" value="C:cytosol"/>
    <property type="evidence" value="ECO:0007669"/>
    <property type="project" value="TreeGrafter"/>
</dbReference>
<dbReference type="PANTHER" id="PTHR30154">
    <property type="entry name" value="LEUCINE-RESPONSIVE REGULATORY PROTEIN"/>
    <property type="match status" value="1"/>
</dbReference>
<dbReference type="Proteomes" id="UP000019754">
    <property type="component" value="Unassembled WGS sequence"/>
</dbReference>
<dbReference type="Pfam" id="PF01037">
    <property type="entry name" value="AsnC_trans_reg"/>
    <property type="match status" value="1"/>
</dbReference>
<dbReference type="InterPro" id="IPR019887">
    <property type="entry name" value="Tscrpt_reg_AsnC/Lrp_C"/>
</dbReference>
<dbReference type="RefSeq" id="WP_017823678.1">
    <property type="nucleotide sequence ID" value="NZ_AORC01000014.1"/>
</dbReference>
<accession>A0A022KS81</accession>
<gene>
    <name evidence="2" type="ORF">D641_0111615</name>
</gene>
<dbReference type="AlphaFoldDB" id="A0A022KS81"/>
<dbReference type="EMBL" id="AORC01000014">
    <property type="protein sequence ID" value="EYT48544.1"/>
    <property type="molecule type" value="Genomic_DNA"/>
</dbReference>
<feature type="domain" description="Transcription regulator AsnC/Lrp ligand binding" evidence="1">
    <location>
        <begin position="8"/>
        <end position="77"/>
    </location>
</feature>
<dbReference type="STRING" id="1249481.D641_0111615"/>
<proteinExistence type="predicted"/>
<organism evidence="2 3">
    <name type="scientific">Brachybacterium muris UCD-AY4</name>
    <dbReference type="NCBI Taxonomy" id="1249481"/>
    <lineage>
        <taxon>Bacteria</taxon>
        <taxon>Bacillati</taxon>
        <taxon>Actinomycetota</taxon>
        <taxon>Actinomycetes</taxon>
        <taxon>Micrococcales</taxon>
        <taxon>Dermabacteraceae</taxon>
        <taxon>Brachybacterium</taxon>
    </lineage>
</organism>